<dbReference type="GeneID" id="63697579"/>
<keyword evidence="1" id="KW-1133">Transmembrane helix</keyword>
<evidence type="ECO:0000256" key="1">
    <source>
        <dbReference type="SAM" id="Phobius"/>
    </source>
</evidence>
<dbReference type="OrthoDB" id="3357846at2759"/>
<evidence type="ECO:0000313" key="3">
    <source>
        <dbReference type="Proteomes" id="UP000019804"/>
    </source>
</evidence>
<accession>A0A017S8C8</accession>
<keyword evidence="1" id="KW-0472">Membrane</keyword>
<dbReference type="HOGENOM" id="CLU_2670654_0_0_1"/>
<dbReference type="EMBL" id="KK088432">
    <property type="protein sequence ID" value="EYE93303.1"/>
    <property type="molecule type" value="Genomic_DNA"/>
</dbReference>
<name>A0A017S8C8_ASPRC</name>
<evidence type="ECO:0000313" key="2">
    <source>
        <dbReference type="EMBL" id="EYE93303.1"/>
    </source>
</evidence>
<reference evidence="3" key="1">
    <citation type="journal article" date="2014" name="Nat. Commun.">
        <title>Genomic adaptations of the halophilic Dead Sea filamentous fungus Eurotium rubrum.</title>
        <authorList>
            <person name="Kis-Papo T."/>
            <person name="Weig A.R."/>
            <person name="Riley R."/>
            <person name="Persoh D."/>
            <person name="Salamov A."/>
            <person name="Sun H."/>
            <person name="Lipzen A."/>
            <person name="Wasser S.P."/>
            <person name="Rambold G."/>
            <person name="Grigoriev I.V."/>
            <person name="Nevo E."/>
        </authorList>
    </citation>
    <scope>NUCLEOTIDE SEQUENCE [LARGE SCALE GENOMIC DNA]</scope>
    <source>
        <strain evidence="3">CBS 135680</strain>
    </source>
</reference>
<organism evidence="2 3">
    <name type="scientific">Aspergillus ruber (strain CBS 135680)</name>
    <dbReference type="NCBI Taxonomy" id="1388766"/>
    <lineage>
        <taxon>Eukaryota</taxon>
        <taxon>Fungi</taxon>
        <taxon>Dikarya</taxon>
        <taxon>Ascomycota</taxon>
        <taxon>Pezizomycotina</taxon>
        <taxon>Eurotiomycetes</taxon>
        <taxon>Eurotiomycetidae</taxon>
        <taxon>Eurotiales</taxon>
        <taxon>Aspergillaceae</taxon>
        <taxon>Aspergillus</taxon>
        <taxon>Aspergillus subgen. Aspergillus</taxon>
    </lineage>
</organism>
<protein>
    <submittedName>
        <fullName evidence="2">Uncharacterized protein</fullName>
    </submittedName>
</protein>
<gene>
    <name evidence="2" type="ORF">EURHEDRAFT_414518</name>
</gene>
<dbReference type="AlphaFoldDB" id="A0A017S8C8"/>
<dbReference type="STRING" id="1388766.A0A017S8C8"/>
<feature type="transmembrane region" description="Helical" evidence="1">
    <location>
        <begin position="43"/>
        <end position="65"/>
    </location>
</feature>
<proteinExistence type="predicted"/>
<dbReference type="RefSeq" id="XP_040636991.1">
    <property type="nucleotide sequence ID" value="XM_040782455.1"/>
</dbReference>
<feature type="transmembrane region" description="Helical" evidence="1">
    <location>
        <begin position="5"/>
        <end position="23"/>
    </location>
</feature>
<keyword evidence="3" id="KW-1185">Reference proteome</keyword>
<sequence length="75" mass="8388">MGAVFLAIVVGTIISFVIYNIYIHKTHFPKSVFWKAPIKPETVLIPALFACFGPSIELFLFGWAARLKSTGSCRR</sequence>
<dbReference type="Proteomes" id="UP000019804">
    <property type="component" value="Unassembled WGS sequence"/>
</dbReference>
<keyword evidence="1" id="KW-0812">Transmembrane</keyword>